<protein>
    <submittedName>
        <fullName evidence="2">Methyltransferase</fullName>
    </submittedName>
</protein>
<evidence type="ECO:0000313" key="2">
    <source>
        <dbReference type="EMBL" id="GAA0857615.1"/>
    </source>
</evidence>
<dbReference type="GO" id="GO:0032259">
    <property type="term" value="P:methylation"/>
    <property type="evidence" value="ECO:0007669"/>
    <property type="project" value="UniProtKB-KW"/>
</dbReference>
<dbReference type="InterPro" id="IPR029063">
    <property type="entry name" value="SAM-dependent_MTases_sf"/>
</dbReference>
<keyword evidence="2" id="KW-0808">Transferase</keyword>
<keyword evidence="3" id="KW-1185">Reference proteome</keyword>
<dbReference type="Gene3D" id="3.40.50.150">
    <property type="entry name" value="Vaccinia Virus protein VP39"/>
    <property type="match status" value="1"/>
</dbReference>
<dbReference type="GO" id="GO:0008168">
    <property type="term" value="F:methyltransferase activity"/>
    <property type="evidence" value="ECO:0007669"/>
    <property type="project" value="UniProtKB-KW"/>
</dbReference>
<dbReference type="EMBL" id="BAAAFD010000006">
    <property type="protein sequence ID" value="GAA0857615.1"/>
    <property type="molecule type" value="Genomic_DNA"/>
</dbReference>
<reference evidence="3" key="1">
    <citation type="journal article" date="2019" name="Int. J. Syst. Evol. Microbiol.">
        <title>The Global Catalogue of Microorganisms (GCM) 10K type strain sequencing project: providing services to taxonomists for standard genome sequencing and annotation.</title>
        <authorList>
            <consortium name="The Broad Institute Genomics Platform"/>
            <consortium name="The Broad Institute Genome Sequencing Center for Infectious Disease"/>
            <person name="Wu L."/>
            <person name="Ma J."/>
        </authorList>
    </citation>
    <scope>NUCLEOTIDE SEQUENCE [LARGE SCALE GENOMIC DNA]</scope>
    <source>
        <strain evidence="3">JCM 15896</strain>
    </source>
</reference>
<sequence>MTNSLQHTFLQLSELLQQSQHLWKPVAFHQSTPQWVAHAPELAKTLLGFSAQQIEQFHYEPTELTPLLINEFPFLSEIHSLISLPASETKQLNSVNPRFYAGIPGRKWQQVEALCSSVDISAQSVLEYCAGKSHLGFYIAHCYDVSVTALEWDNALVQQANSRAQTENHKLDSHQVDVLSQSCDRFFHPAQHVLALHACGGLHERLLDLCLANQVSEVSLVPCCYHKRNDEHYLPYSALGKQQALRLTKTDLHTAVMETVTAGATVVKQRKTLQTMRLGFDLLQRELLAKDNYLPLPSMPLSFSRLNFEDFCQYWAKENQLHLPASVNWSHYLTLAQQRFHKVSAFDLMRAVFRRPLEVWLNMDKALWLQEHGYEVRLTTFCDRNVSPRNILLQASR</sequence>
<organism evidence="2 3">
    <name type="scientific">Aliiglaciecola litoralis</name>
    <dbReference type="NCBI Taxonomy" id="582857"/>
    <lineage>
        <taxon>Bacteria</taxon>
        <taxon>Pseudomonadati</taxon>
        <taxon>Pseudomonadota</taxon>
        <taxon>Gammaproteobacteria</taxon>
        <taxon>Alteromonadales</taxon>
        <taxon>Alteromonadaceae</taxon>
        <taxon>Aliiglaciecola</taxon>
    </lineage>
</organism>
<feature type="domain" description="Methyltransferase" evidence="1">
    <location>
        <begin position="106"/>
        <end position="227"/>
    </location>
</feature>
<dbReference type="PANTHER" id="PTHR13369">
    <property type="match status" value="1"/>
</dbReference>
<dbReference type="Proteomes" id="UP001500359">
    <property type="component" value="Unassembled WGS sequence"/>
</dbReference>
<evidence type="ECO:0000259" key="1">
    <source>
        <dbReference type="Pfam" id="PF13679"/>
    </source>
</evidence>
<evidence type="ECO:0000313" key="3">
    <source>
        <dbReference type="Proteomes" id="UP001500359"/>
    </source>
</evidence>
<dbReference type="RefSeq" id="WP_343860302.1">
    <property type="nucleotide sequence ID" value="NZ_BAAAFD010000006.1"/>
</dbReference>
<dbReference type="PANTHER" id="PTHR13369:SF0">
    <property type="entry name" value="GLUTATHIONE S-TRANSFERASE C-TERMINAL DOMAIN-CONTAINING PROTEIN"/>
    <property type="match status" value="1"/>
</dbReference>
<comment type="caution">
    <text evidence="2">The sequence shown here is derived from an EMBL/GenBank/DDBJ whole genome shotgun (WGS) entry which is preliminary data.</text>
</comment>
<proteinExistence type="predicted"/>
<gene>
    <name evidence="2" type="ORF">GCM10009114_24100</name>
</gene>
<keyword evidence="2" id="KW-0489">Methyltransferase</keyword>
<accession>A0ABP3WW73</accession>
<dbReference type="SUPFAM" id="SSF53335">
    <property type="entry name" value="S-adenosyl-L-methionine-dependent methyltransferases"/>
    <property type="match status" value="1"/>
</dbReference>
<dbReference type="InterPro" id="IPR025714">
    <property type="entry name" value="Methyltranfer_dom"/>
</dbReference>
<dbReference type="Pfam" id="PF13679">
    <property type="entry name" value="Methyltransf_32"/>
    <property type="match status" value="1"/>
</dbReference>
<name>A0ABP3WW73_9ALTE</name>